<evidence type="ECO:0000256" key="4">
    <source>
        <dbReference type="RuleBase" id="RU364152"/>
    </source>
</evidence>
<keyword evidence="4" id="KW-0804">Transcription</keyword>
<keyword evidence="7" id="KW-1185">Reference proteome</keyword>
<reference evidence="6" key="1">
    <citation type="journal article" date="2020" name="Stud. Mycol.">
        <title>101 Dothideomycetes genomes: a test case for predicting lifestyles and emergence of pathogens.</title>
        <authorList>
            <person name="Haridas S."/>
            <person name="Albert R."/>
            <person name="Binder M."/>
            <person name="Bloem J."/>
            <person name="Labutti K."/>
            <person name="Salamov A."/>
            <person name="Andreopoulos B."/>
            <person name="Baker S."/>
            <person name="Barry K."/>
            <person name="Bills G."/>
            <person name="Bluhm B."/>
            <person name="Cannon C."/>
            <person name="Castanera R."/>
            <person name="Culley D."/>
            <person name="Daum C."/>
            <person name="Ezra D."/>
            <person name="Gonzalez J."/>
            <person name="Henrissat B."/>
            <person name="Kuo A."/>
            <person name="Liang C."/>
            <person name="Lipzen A."/>
            <person name="Lutzoni F."/>
            <person name="Magnuson J."/>
            <person name="Mondo S."/>
            <person name="Nolan M."/>
            <person name="Ohm R."/>
            <person name="Pangilinan J."/>
            <person name="Park H.-J."/>
            <person name="Ramirez L."/>
            <person name="Alfaro M."/>
            <person name="Sun H."/>
            <person name="Tritt A."/>
            <person name="Yoshinaga Y."/>
            <person name="Zwiers L.-H."/>
            <person name="Turgeon B."/>
            <person name="Goodwin S."/>
            <person name="Spatafora J."/>
            <person name="Crous P."/>
            <person name="Grigoriev I."/>
        </authorList>
    </citation>
    <scope>NUCLEOTIDE SEQUENCE</scope>
    <source>
        <strain evidence="6">CBS 121739</strain>
    </source>
</reference>
<evidence type="ECO:0000256" key="1">
    <source>
        <dbReference type="ARBA" id="ARBA00004123"/>
    </source>
</evidence>
<dbReference type="Proteomes" id="UP000799437">
    <property type="component" value="Unassembled WGS sequence"/>
</dbReference>
<evidence type="ECO:0000256" key="3">
    <source>
        <dbReference type="ARBA" id="ARBA00023242"/>
    </source>
</evidence>
<comment type="similarity">
    <text evidence="2 4">Belongs to the Mediator complex subunit 20 family.</text>
</comment>
<proteinExistence type="inferred from homology"/>
<comment type="subunit">
    <text evidence="4">Component of the Mediator complex.</text>
</comment>
<comment type="subcellular location">
    <subcellularLocation>
        <location evidence="1 4">Nucleus</location>
    </subcellularLocation>
</comment>
<evidence type="ECO:0000313" key="7">
    <source>
        <dbReference type="Proteomes" id="UP000799437"/>
    </source>
</evidence>
<name>A0A6A6WN90_9PEZI</name>
<evidence type="ECO:0000313" key="6">
    <source>
        <dbReference type="EMBL" id="KAF2763509.1"/>
    </source>
</evidence>
<comment type="function">
    <text evidence="4">Component of the Mediator complex, a coactivator involved in the regulated transcription of nearly all RNA polymerase II-dependent genes. Mediator functions as a bridge to convey information from gene-specific regulatory proteins to the basal RNA polymerase II transcription machinery. Mediator is recruited to promoters by direct interactions with regulatory proteins and serves as a scaffold for the assembly of a functional preinitiation complex with RNA polymerase II and the general transcription factors.</text>
</comment>
<organism evidence="6 7">
    <name type="scientific">Pseudovirgaria hyperparasitica</name>
    <dbReference type="NCBI Taxonomy" id="470096"/>
    <lineage>
        <taxon>Eukaryota</taxon>
        <taxon>Fungi</taxon>
        <taxon>Dikarya</taxon>
        <taxon>Ascomycota</taxon>
        <taxon>Pezizomycotina</taxon>
        <taxon>Dothideomycetes</taxon>
        <taxon>Dothideomycetes incertae sedis</taxon>
        <taxon>Acrospermales</taxon>
        <taxon>Acrospermaceae</taxon>
        <taxon>Pseudovirgaria</taxon>
    </lineage>
</organism>
<protein>
    <recommendedName>
        <fullName evidence="4">Mediator of RNA polymerase II transcription subunit 20</fullName>
    </recommendedName>
    <alternativeName>
        <fullName evidence="4">Mediator complex subunit 20</fullName>
    </alternativeName>
</protein>
<feature type="region of interest" description="Disordered" evidence="5">
    <location>
        <begin position="69"/>
        <end position="97"/>
    </location>
</feature>
<dbReference type="EMBL" id="ML996565">
    <property type="protein sequence ID" value="KAF2763509.1"/>
    <property type="molecule type" value="Genomic_DNA"/>
</dbReference>
<keyword evidence="3 4" id="KW-0539">Nucleus</keyword>
<evidence type="ECO:0000256" key="5">
    <source>
        <dbReference type="SAM" id="MobiDB-lite"/>
    </source>
</evidence>
<gene>
    <name evidence="4" type="primary">MED20</name>
    <name evidence="6" type="ORF">EJ05DRAFT_472403</name>
</gene>
<dbReference type="GO" id="GO:0006357">
    <property type="term" value="P:regulation of transcription by RNA polymerase II"/>
    <property type="evidence" value="ECO:0007669"/>
    <property type="project" value="InterPro"/>
</dbReference>
<dbReference type="GO" id="GO:0016592">
    <property type="term" value="C:mediator complex"/>
    <property type="evidence" value="ECO:0007669"/>
    <property type="project" value="InterPro"/>
</dbReference>
<sequence length="266" mass="28684">MPAAVYYLPDAPSSILPNIQATLRALHARLHHSRFTLEHRLFRSTPGPSTAPALLHILTLAHRSHTHLYAHPSDSSNTSGNRNSSDSGGGHNNRASGNIIAIPTTHANEYRDLLVGKMSGLWAPRSALSVAGGEVWSLGSADADGDVDAAAYVMRIGEVRTLGTNAQPRGVIIVVEEGIGIEGDEDEEDEAWDIDVQGGGPGGEEEEEMGKKVEVAAAASLMGLREVWEKIGVKGAKETVGRFARGERRREEAEVRMWCEVLKLRN</sequence>
<evidence type="ECO:0000256" key="2">
    <source>
        <dbReference type="ARBA" id="ARBA00010743"/>
    </source>
</evidence>
<dbReference type="InterPro" id="IPR013921">
    <property type="entry name" value="Mediator_Med20"/>
</dbReference>
<accession>A0A6A6WN90</accession>
<dbReference type="Pfam" id="PF08612">
    <property type="entry name" value="Med20"/>
    <property type="match status" value="1"/>
</dbReference>
<keyword evidence="4" id="KW-0010">Activator</keyword>
<dbReference type="AlphaFoldDB" id="A0A6A6WN90"/>
<dbReference type="GO" id="GO:0003712">
    <property type="term" value="F:transcription coregulator activity"/>
    <property type="evidence" value="ECO:0007669"/>
    <property type="project" value="InterPro"/>
</dbReference>
<feature type="compositionally biased region" description="Low complexity" evidence="5">
    <location>
        <begin position="73"/>
        <end position="86"/>
    </location>
</feature>
<keyword evidence="4" id="KW-0805">Transcription regulation</keyword>